<evidence type="ECO:0000256" key="4">
    <source>
        <dbReference type="PROSITE-ProRule" id="PRU00176"/>
    </source>
</evidence>
<dbReference type="SMART" id="SM00360">
    <property type="entry name" value="RRM"/>
    <property type="match status" value="1"/>
</dbReference>
<dbReference type="InterPro" id="IPR051183">
    <property type="entry name" value="U1_U11-U12_snRNP_70-35kDa"/>
</dbReference>
<organism evidence="7 8">
    <name type="scientific">Parthenolecanium corni</name>
    <dbReference type="NCBI Taxonomy" id="536013"/>
    <lineage>
        <taxon>Eukaryota</taxon>
        <taxon>Metazoa</taxon>
        <taxon>Ecdysozoa</taxon>
        <taxon>Arthropoda</taxon>
        <taxon>Hexapoda</taxon>
        <taxon>Insecta</taxon>
        <taxon>Pterygota</taxon>
        <taxon>Neoptera</taxon>
        <taxon>Paraneoptera</taxon>
        <taxon>Hemiptera</taxon>
        <taxon>Sternorrhyncha</taxon>
        <taxon>Coccoidea</taxon>
        <taxon>Coccidae</taxon>
        <taxon>Parthenolecanium</taxon>
    </lineage>
</organism>
<dbReference type="SUPFAM" id="SSF54928">
    <property type="entry name" value="RNA-binding domain, RBD"/>
    <property type="match status" value="1"/>
</dbReference>
<feature type="domain" description="RRM" evidence="6">
    <location>
        <begin position="120"/>
        <end position="197"/>
    </location>
</feature>
<keyword evidence="2 4" id="KW-0694">RNA-binding</keyword>
<feature type="compositionally biased region" description="Acidic residues" evidence="5">
    <location>
        <begin position="253"/>
        <end position="262"/>
    </location>
</feature>
<keyword evidence="3" id="KW-0539">Nucleus</keyword>
<proteinExistence type="predicted"/>
<gene>
    <name evidence="7" type="ORF">V9T40_002160</name>
</gene>
<dbReference type="InterPro" id="IPR000504">
    <property type="entry name" value="RRM_dom"/>
</dbReference>
<dbReference type="InterPro" id="IPR012677">
    <property type="entry name" value="Nucleotide-bd_a/b_plait_sf"/>
</dbReference>
<keyword evidence="8" id="KW-1185">Reference proteome</keyword>
<feature type="region of interest" description="Disordered" evidence="5">
    <location>
        <begin position="61"/>
        <end position="86"/>
    </location>
</feature>
<name>A0AAN9TU06_9HEMI</name>
<dbReference type="PROSITE" id="PS50102">
    <property type="entry name" value="RRM"/>
    <property type="match status" value="1"/>
</dbReference>
<dbReference type="GO" id="GO:0071011">
    <property type="term" value="C:precatalytic spliceosome"/>
    <property type="evidence" value="ECO:0007669"/>
    <property type="project" value="TreeGrafter"/>
</dbReference>
<reference evidence="7 8" key="1">
    <citation type="submission" date="2024-03" db="EMBL/GenBank/DDBJ databases">
        <title>Adaptation during the transition from Ophiocordyceps entomopathogen to insect associate is accompanied by gene loss and intensified selection.</title>
        <authorList>
            <person name="Ward C.M."/>
            <person name="Onetto C.A."/>
            <person name="Borneman A.R."/>
        </authorList>
    </citation>
    <scope>NUCLEOTIDE SEQUENCE [LARGE SCALE GENOMIC DNA]</scope>
    <source>
        <strain evidence="7">AWRI1</strain>
        <tissue evidence="7">Single Adult Female</tissue>
    </source>
</reference>
<evidence type="ECO:0000256" key="3">
    <source>
        <dbReference type="ARBA" id="ARBA00023242"/>
    </source>
</evidence>
<sequence length="626" mass="70632">MPNHPVGRYPEANWTPYSSPLTYYRSSGSPRSDEIPSYFDSFLHSSKKCKYRSYRSVAENISSAQMRSRPPSPMPETAKQRARRLREDQRQQCLEKLCQDIKNYRTALQDMPNATPCREKTLFVGRLGYNTTTVTLVKEFGLFGELEDVRIVTDKKGRPRGYAFIQFSSVESLKKALESCKGKVIDGREVVVDAERGRNETGWIPRRLGGGVGGTDRLSKEIIKTLRNRRRRKRRKARARQAKKEKNATGDSGIEEYSENESSDQNQVANNISPRLEVVSLAGNSSQGMIGIPQRTNYLASRAVVQPFESSTNTGAESDVPVYHLWPVSGNLVQGSSSFISQSTERSNAYAACGGNFNQPTIYRTENHPASSLHQPDHQIPSTFGHQSSATLPQNYVGRVILADGARVRQPNQNVLQSHQICNRSFETHQFQQIDSNPASFQGNSNAASTNYHIQPVTVTLPQSYFNLSPQNNLPYQFNPRIPPPVFRNSSMPTQSHQILRTNTLISQPAEQNFNYPPPNSSQSISHLTSVFRENYQAPSVTHQVQQSVPQISSQLYWNYGDERENYQIQQPRSQISYSANEDHNVTLVRNEVPPTNSIHIAENVEFANAPPRSNNLPTFNPYLRY</sequence>
<dbReference type="InterPro" id="IPR035979">
    <property type="entry name" value="RBD_domain_sf"/>
</dbReference>
<dbReference type="AlphaFoldDB" id="A0AAN9TU06"/>
<evidence type="ECO:0000256" key="5">
    <source>
        <dbReference type="SAM" id="MobiDB-lite"/>
    </source>
</evidence>
<evidence type="ECO:0000313" key="7">
    <source>
        <dbReference type="EMBL" id="KAK7590547.1"/>
    </source>
</evidence>
<dbReference type="GO" id="GO:0000398">
    <property type="term" value="P:mRNA splicing, via spliceosome"/>
    <property type="evidence" value="ECO:0007669"/>
    <property type="project" value="TreeGrafter"/>
</dbReference>
<dbReference type="Gene3D" id="3.30.70.330">
    <property type="match status" value="1"/>
</dbReference>
<feature type="compositionally biased region" description="Basic residues" evidence="5">
    <location>
        <begin position="226"/>
        <end position="241"/>
    </location>
</feature>
<dbReference type="Pfam" id="PF00076">
    <property type="entry name" value="RRM_1"/>
    <property type="match status" value="1"/>
</dbReference>
<evidence type="ECO:0000313" key="8">
    <source>
        <dbReference type="Proteomes" id="UP001367676"/>
    </source>
</evidence>
<dbReference type="EMBL" id="JBBCAQ010000022">
    <property type="protein sequence ID" value="KAK7590547.1"/>
    <property type="molecule type" value="Genomic_DNA"/>
</dbReference>
<dbReference type="Proteomes" id="UP001367676">
    <property type="component" value="Unassembled WGS sequence"/>
</dbReference>
<evidence type="ECO:0000259" key="6">
    <source>
        <dbReference type="PROSITE" id="PS50102"/>
    </source>
</evidence>
<accession>A0AAN9TU06</accession>
<feature type="region of interest" description="Disordered" evidence="5">
    <location>
        <begin position="361"/>
        <end position="389"/>
    </location>
</feature>
<comment type="subcellular location">
    <subcellularLocation>
        <location evidence="1">Nucleus</location>
    </subcellularLocation>
</comment>
<evidence type="ECO:0000256" key="1">
    <source>
        <dbReference type="ARBA" id="ARBA00004123"/>
    </source>
</evidence>
<dbReference type="GO" id="GO:0003729">
    <property type="term" value="F:mRNA binding"/>
    <property type="evidence" value="ECO:0007669"/>
    <property type="project" value="TreeGrafter"/>
</dbReference>
<feature type="region of interest" description="Disordered" evidence="5">
    <location>
        <begin position="225"/>
        <end position="267"/>
    </location>
</feature>
<comment type="caution">
    <text evidence="7">The sequence shown here is derived from an EMBL/GenBank/DDBJ whole genome shotgun (WGS) entry which is preliminary data.</text>
</comment>
<dbReference type="PANTHER" id="PTHR13952">
    <property type="entry name" value="U1 SMALL NUCLEAR RIBONUCLEOPROTEIN 70 KD"/>
    <property type="match status" value="1"/>
</dbReference>
<evidence type="ECO:0000256" key="2">
    <source>
        <dbReference type="ARBA" id="ARBA00022884"/>
    </source>
</evidence>
<dbReference type="GO" id="GO:0017069">
    <property type="term" value="F:snRNA binding"/>
    <property type="evidence" value="ECO:0007669"/>
    <property type="project" value="TreeGrafter"/>
</dbReference>
<protein>
    <recommendedName>
        <fullName evidence="6">RRM domain-containing protein</fullName>
    </recommendedName>
</protein>